<name>A0ABR2YMJ4_9CHLO</name>
<comment type="caution">
    <text evidence="1">The sequence shown here is derived from an EMBL/GenBank/DDBJ whole genome shotgun (WGS) entry which is preliminary data.</text>
</comment>
<protein>
    <submittedName>
        <fullName evidence="1">Uncharacterized protein</fullName>
    </submittedName>
</protein>
<gene>
    <name evidence="1" type="ORF">WJX75_002970</name>
</gene>
<evidence type="ECO:0000313" key="1">
    <source>
        <dbReference type="EMBL" id="KAK9908126.1"/>
    </source>
</evidence>
<organism evidence="1 2">
    <name type="scientific">Coccomyxa subellipsoidea</name>
    <dbReference type="NCBI Taxonomy" id="248742"/>
    <lineage>
        <taxon>Eukaryota</taxon>
        <taxon>Viridiplantae</taxon>
        <taxon>Chlorophyta</taxon>
        <taxon>core chlorophytes</taxon>
        <taxon>Trebouxiophyceae</taxon>
        <taxon>Trebouxiophyceae incertae sedis</taxon>
        <taxon>Coccomyxaceae</taxon>
        <taxon>Coccomyxa</taxon>
    </lineage>
</organism>
<evidence type="ECO:0000313" key="2">
    <source>
        <dbReference type="Proteomes" id="UP001491310"/>
    </source>
</evidence>
<dbReference type="EMBL" id="JALJOT010000008">
    <property type="protein sequence ID" value="KAK9908126.1"/>
    <property type="molecule type" value="Genomic_DNA"/>
</dbReference>
<dbReference type="SUPFAM" id="SSF52266">
    <property type="entry name" value="SGNH hydrolase"/>
    <property type="match status" value="1"/>
</dbReference>
<accession>A0ABR2YMJ4</accession>
<keyword evidence="2" id="KW-1185">Reference proteome</keyword>
<proteinExistence type="predicted"/>
<reference evidence="1 2" key="1">
    <citation type="journal article" date="2024" name="Nat. Commun.">
        <title>Phylogenomics reveals the evolutionary origins of lichenization in chlorophyte algae.</title>
        <authorList>
            <person name="Puginier C."/>
            <person name="Libourel C."/>
            <person name="Otte J."/>
            <person name="Skaloud P."/>
            <person name="Haon M."/>
            <person name="Grisel S."/>
            <person name="Petersen M."/>
            <person name="Berrin J.G."/>
            <person name="Delaux P.M."/>
            <person name="Dal Grande F."/>
            <person name="Keller J."/>
        </authorList>
    </citation>
    <scope>NUCLEOTIDE SEQUENCE [LARGE SCALE GENOMIC DNA]</scope>
    <source>
        <strain evidence="1 2">SAG 216-7</strain>
    </source>
</reference>
<dbReference type="Proteomes" id="UP001491310">
    <property type="component" value="Unassembled WGS sequence"/>
</dbReference>
<sequence length="217" mass="24173">MAGLATNQTALNAFVRNATRQWHSHSQMWVPIDGLAPPHGIQLDFYGNQRNMTVTAATLGMIWRHRFTGHVQLTQDMLGTDTFSHPDFQDEFKCLMQPGVGCAPKVPDILIVNSGLHDVNMSIPKFANNMRTLAKRLRQFADMGTKVVWRGNNVMPQTHGMDIVSRHYIEAEGLPYVDMRAITEYFVDDLATGCCSDLSKSGGQHIGAIAKFHNESS</sequence>